<keyword evidence="1" id="KW-0812">Transmembrane</keyword>
<dbReference type="STRING" id="1192866.LEP1GSC133_2422"/>
<comment type="caution">
    <text evidence="2">The sequence shown here is derived from an EMBL/GenBank/DDBJ whole genome shotgun (WGS) entry which is preliminary data.</text>
</comment>
<protein>
    <submittedName>
        <fullName evidence="2">Uncharacterized protein</fullName>
    </submittedName>
</protein>
<evidence type="ECO:0000313" key="3">
    <source>
        <dbReference type="Proteomes" id="UP000012159"/>
    </source>
</evidence>
<dbReference type="Proteomes" id="UP000012159">
    <property type="component" value="Unassembled WGS sequence"/>
</dbReference>
<name>M6VYN9_LEPBO</name>
<keyword evidence="1" id="KW-0472">Membrane</keyword>
<proteinExistence type="predicted"/>
<keyword evidence="1" id="KW-1133">Transmembrane helix</keyword>
<organism evidence="2 3">
    <name type="scientific">Leptospira borgpetersenii serovar Pomona str. 200901868</name>
    <dbReference type="NCBI Taxonomy" id="1192866"/>
    <lineage>
        <taxon>Bacteria</taxon>
        <taxon>Pseudomonadati</taxon>
        <taxon>Spirochaetota</taxon>
        <taxon>Spirochaetia</taxon>
        <taxon>Leptospirales</taxon>
        <taxon>Leptospiraceae</taxon>
        <taxon>Leptospira</taxon>
    </lineage>
</organism>
<reference evidence="2 3" key="1">
    <citation type="submission" date="2013-01" db="EMBL/GenBank/DDBJ databases">
        <authorList>
            <person name="Harkins D.M."/>
            <person name="Durkin A.S."/>
            <person name="Brinkac L.M."/>
            <person name="Haft D.H."/>
            <person name="Selengut J.D."/>
            <person name="Sanka R."/>
            <person name="DePew J."/>
            <person name="Purushe J."/>
            <person name="Picardeau M."/>
            <person name="Werts C."/>
            <person name="Goarant C."/>
            <person name="Vinetz J.M."/>
            <person name="Sutton G.G."/>
            <person name="Nierman W.C."/>
            <person name="Fouts D.E."/>
        </authorList>
    </citation>
    <scope>NUCLEOTIDE SEQUENCE [LARGE SCALE GENOMIC DNA]</scope>
    <source>
        <strain evidence="2 3">200901868</strain>
    </source>
</reference>
<dbReference type="AlphaFoldDB" id="M6VYN9"/>
<sequence length="62" mass="7558">MYSSEQNSYGYGSFNAYSDRIIFKIEDDKVQCFFINDFDFYVFYFSFIFCELPYFSLARKTK</sequence>
<accession>M6VYN9</accession>
<evidence type="ECO:0000313" key="2">
    <source>
        <dbReference type="EMBL" id="EMO61935.1"/>
    </source>
</evidence>
<feature type="transmembrane region" description="Helical" evidence="1">
    <location>
        <begin position="40"/>
        <end position="57"/>
    </location>
</feature>
<evidence type="ECO:0000256" key="1">
    <source>
        <dbReference type="SAM" id="Phobius"/>
    </source>
</evidence>
<dbReference type="EMBL" id="AKWF02000089">
    <property type="protein sequence ID" value="EMO61935.1"/>
    <property type="molecule type" value="Genomic_DNA"/>
</dbReference>
<gene>
    <name evidence="2" type="ORF">LEP1GSC133_2422</name>
</gene>